<proteinExistence type="predicted"/>
<keyword evidence="3" id="KW-1185">Reference proteome</keyword>
<feature type="transmembrane region" description="Helical" evidence="1">
    <location>
        <begin position="13"/>
        <end position="33"/>
    </location>
</feature>
<dbReference type="AlphaFoldDB" id="A0A7W5A040"/>
<organism evidence="2 3">
    <name type="scientific">Streptomyces violarus</name>
    <dbReference type="NCBI Taxonomy" id="67380"/>
    <lineage>
        <taxon>Bacteria</taxon>
        <taxon>Bacillati</taxon>
        <taxon>Actinomycetota</taxon>
        <taxon>Actinomycetes</taxon>
        <taxon>Kitasatosporales</taxon>
        <taxon>Streptomycetaceae</taxon>
        <taxon>Streptomyces</taxon>
    </lineage>
</organism>
<evidence type="ECO:0000313" key="3">
    <source>
        <dbReference type="Proteomes" id="UP000572907"/>
    </source>
</evidence>
<accession>A0A7W5A040</accession>
<keyword evidence="1" id="KW-0472">Membrane</keyword>
<evidence type="ECO:0000313" key="2">
    <source>
        <dbReference type="EMBL" id="MBB3081717.1"/>
    </source>
</evidence>
<keyword evidence="1" id="KW-0812">Transmembrane</keyword>
<comment type="caution">
    <text evidence="2">The sequence shown here is derived from an EMBL/GenBank/DDBJ whole genome shotgun (WGS) entry which is preliminary data.</text>
</comment>
<dbReference type="RefSeq" id="WP_184599797.1">
    <property type="nucleotide sequence ID" value="NZ_BMUP01000015.1"/>
</dbReference>
<protein>
    <submittedName>
        <fullName evidence="2">Cytochrome c oxidase assembly factor CtaG</fullName>
    </submittedName>
</protein>
<reference evidence="2 3" key="1">
    <citation type="submission" date="2020-08" db="EMBL/GenBank/DDBJ databases">
        <title>Genomic Encyclopedia of Type Strains, Phase III (KMG-III): the genomes of soil and plant-associated and newly described type strains.</title>
        <authorList>
            <person name="Whitman W."/>
        </authorList>
    </citation>
    <scope>NUCLEOTIDE SEQUENCE [LARGE SCALE GENOMIC DNA]</scope>
    <source>
        <strain evidence="2 3">CECT 3237</strain>
    </source>
</reference>
<keyword evidence="1" id="KW-1133">Transmembrane helix</keyword>
<dbReference type="EMBL" id="JACHXE010000015">
    <property type="protein sequence ID" value="MBB3081717.1"/>
    <property type="molecule type" value="Genomic_DNA"/>
</dbReference>
<dbReference type="Proteomes" id="UP000572907">
    <property type="component" value="Unassembled WGS sequence"/>
</dbReference>
<gene>
    <name evidence="2" type="ORF">FHS41_008275</name>
</gene>
<evidence type="ECO:0000256" key="1">
    <source>
        <dbReference type="SAM" id="Phobius"/>
    </source>
</evidence>
<name>A0A7W5A040_9ACTN</name>
<sequence length="80" mass="8359">MPAHGHNTAGSSLLGWLLPALVLLAAAGTYLLLAHRARRRNPAQGWSRWRTTGFLTGTALLGVALPPPVAPIARRAANSG</sequence>